<dbReference type="Gene3D" id="2.10.70.20">
    <property type="entry name" value="gspk-gspi-gspj complex like domains"/>
    <property type="match status" value="1"/>
</dbReference>
<evidence type="ECO:0000256" key="9">
    <source>
        <dbReference type="ARBA" id="ARBA00023136"/>
    </source>
</evidence>
<evidence type="ECO:0000256" key="6">
    <source>
        <dbReference type="ARBA" id="ARBA00022519"/>
    </source>
</evidence>
<keyword evidence="6" id="KW-0997">Cell inner membrane</keyword>
<dbReference type="Pfam" id="PF11612">
    <property type="entry name" value="T2SSJ"/>
    <property type="match status" value="1"/>
</dbReference>
<comment type="similarity">
    <text evidence="2">Belongs to the GSP J family.</text>
</comment>
<evidence type="ECO:0000256" key="8">
    <source>
        <dbReference type="ARBA" id="ARBA00022989"/>
    </source>
</evidence>
<evidence type="ECO:0000256" key="3">
    <source>
        <dbReference type="ARBA" id="ARBA00021539"/>
    </source>
</evidence>
<dbReference type="SUPFAM" id="SSF54523">
    <property type="entry name" value="Pili subunits"/>
    <property type="match status" value="1"/>
</dbReference>
<reference evidence="11" key="1">
    <citation type="submission" date="2018-06" db="EMBL/GenBank/DDBJ databases">
        <authorList>
            <person name="Zhirakovskaya E."/>
        </authorList>
    </citation>
    <scope>NUCLEOTIDE SEQUENCE</scope>
</reference>
<gene>
    <name evidence="11" type="ORF">MNBD_GAMMA08-1722</name>
</gene>
<dbReference type="InterPro" id="IPR010055">
    <property type="entry name" value="T2SS_protein-GspJ"/>
</dbReference>
<dbReference type="InterPro" id="IPR051621">
    <property type="entry name" value="T2SS_protein_J"/>
</dbReference>
<evidence type="ECO:0000256" key="4">
    <source>
        <dbReference type="ARBA" id="ARBA00022475"/>
    </source>
</evidence>
<dbReference type="Gene3D" id="3.10.610.10">
    <property type="entry name" value="GSPII I/J protein-like"/>
    <property type="match status" value="1"/>
</dbReference>
<dbReference type="AlphaFoldDB" id="A0A3B0XYZ7"/>
<dbReference type="NCBIfam" id="TIGR01711">
    <property type="entry name" value="gspJ"/>
    <property type="match status" value="1"/>
</dbReference>
<name>A0A3B0XYZ7_9ZZZZ</name>
<evidence type="ECO:0000256" key="2">
    <source>
        <dbReference type="ARBA" id="ARBA00011084"/>
    </source>
</evidence>
<dbReference type="InterPro" id="IPR012902">
    <property type="entry name" value="N_methyl_site"/>
</dbReference>
<keyword evidence="5" id="KW-0488">Methylation</keyword>
<feature type="transmembrane region" description="Helical" evidence="10">
    <location>
        <begin position="12"/>
        <end position="35"/>
    </location>
</feature>
<comment type="subcellular location">
    <subcellularLocation>
        <location evidence="1">Cell inner membrane</location>
        <topology evidence="1">Single-pass membrane protein</topology>
    </subcellularLocation>
</comment>
<evidence type="ECO:0000313" key="11">
    <source>
        <dbReference type="EMBL" id="VAW61396.1"/>
    </source>
</evidence>
<dbReference type="PANTHER" id="PTHR39583:SF2">
    <property type="entry name" value="TYPE II SECRETION SYSTEM PROTEIN J"/>
    <property type="match status" value="1"/>
</dbReference>
<dbReference type="EMBL" id="UOFH01000182">
    <property type="protein sequence ID" value="VAW61396.1"/>
    <property type="molecule type" value="Genomic_DNA"/>
</dbReference>
<accession>A0A3B0XYZ7</accession>
<evidence type="ECO:0000256" key="5">
    <source>
        <dbReference type="ARBA" id="ARBA00022481"/>
    </source>
</evidence>
<dbReference type="GO" id="GO:0015628">
    <property type="term" value="P:protein secretion by the type II secretion system"/>
    <property type="evidence" value="ECO:0007669"/>
    <property type="project" value="InterPro"/>
</dbReference>
<dbReference type="PROSITE" id="PS00409">
    <property type="entry name" value="PROKAR_NTER_METHYL"/>
    <property type="match status" value="1"/>
</dbReference>
<evidence type="ECO:0000256" key="7">
    <source>
        <dbReference type="ARBA" id="ARBA00022692"/>
    </source>
</evidence>
<dbReference type="Pfam" id="PF07963">
    <property type="entry name" value="N_methyl"/>
    <property type="match status" value="1"/>
</dbReference>
<dbReference type="GO" id="GO:0015627">
    <property type="term" value="C:type II protein secretion system complex"/>
    <property type="evidence" value="ECO:0007669"/>
    <property type="project" value="InterPro"/>
</dbReference>
<dbReference type="NCBIfam" id="TIGR02532">
    <property type="entry name" value="IV_pilin_GFxxxE"/>
    <property type="match status" value="1"/>
</dbReference>
<organism evidence="11">
    <name type="scientific">hydrothermal vent metagenome</name>
    <dbReference type="NCBI Taxonomy" id="652676"/>
    <lineage>
        <taxon>unclassified sequences</taxon>
        <taxon>metagenomes</taxon>
        <taxon>ecological metagenomes</taxon>
    </lineage>
</organism>
<dbReference type="GO" id="GO:0005886">
    <property type="term" value="C:plasma membrane"/>
    <property type="evidence" value="ECO:0007669"/>
    <property type="project" value="UniProtKB-SubCell"/>
</dbReference>
<proteinExistence type="inferred from homology"/>
<dbReference type="PANTHER" id="PTHR39583">
    <property type="entry name" value="TYPE II SECRETION SYSTEM PROTEIN J-RELATED"/>
    <property type="match status" value="1"/>
</dbReference>
<protein>
    <recommendedName>
        <fullName evidence="3">Type II secretion system protein J</fullName>
    </recommendedName>
</protein>
<evidence type="ECO:0000256" key="10">
    <source>
        <dbReference type="SAM" id="Phobius"/>
    </source>
</evidence>
<evidence type="ECO:0000256" key="1">
    <source>
        <dbReference type="ARBA" id="ARBA00004377"/>
    </source>
</evidence>
<dbReference type="InterPro" id="IPR045584">
    <property type="entry name" value="Pilin-like"/>
</dbReference>
<keyword evidence="4" id="KW-1003">Cell membrane</keyword>
<keyword evidence="7 10" id="KW-0812">Transmembrane</keyword>
<keyword evidence="8 10" id="KW-1133">Transmembrane helix</keyword>
<keyword evidence="9 10" id="KW-0472">Membrane</keyword>
<sequence length="205" mass="23427">MLRNTAYKNSGFTLIEVIIAMAIFAIVSVLAYSGLHSVINSKTRTEGALNRLKELQMTMITLGSDFQQLSSKNANDALGGRLLNLTTQNSDFTVSFTRNGWRNPANRPRSTMQRVAYRLDDDKLIRTYWTHVNRADDDRMIERTLITNIESLDIRFYDDRRRWRTNWPSAANLASSEPIPLPLAVEVTLNMGDWGEIKRLFKVGL</sequence>